<proteinExistence type="predicted"/>
<organism evidence="1 2">
    <name type="scientific">Lachnotalea glycerini</name>
    <dbReference type="NCBI Taxonomy" id="1763509"/>
    <lineage>
        <taxon>Bacteria</taxon>
        <taxon>Bacillati</taxon>
        <taxon>Bacillota</taxon>
        <taxon>Clostridia</taxon>
        <taxon>Lachnospirales</taxon>
        <taxon>Lachnospiraceae</taxon>
        <taxon>Lachnotalea</taxon>
    </lineage>
</organism>
<dbReference type="AlphaFoldDB" id="A0A318ELR7"/>
<gene>
    <name evidence="1" type="ORF">C8E03_10981</name>
</gene>
<evidence type="ECO:0000313" key="1">
    <source>
        <dbReference type="EMBL" id="PXV87791.1"/>
    </source>
</evidence>
<protein>
    <submittedName>
        <fullName evidence="1">Uncharacterized protein</fullName>
    </submittedName>
</protein>
<accession>A0A318ELR7</accession>
<dbReference type="EMBL" id="QICS01000009">
    <property type="protein sequence ID" value="PXV87791.1"/>
    <property type="molecule type" value="Genomic_DNA"/>
</dbReference>
<dbReference type="RefSeq" id="WP_110291519.1">
    <property type="nucleotide sequence ID" value="NZ_QICS01000009.1"/>
</dbReference>
<dbReference type="Proteomes" id="UP000247523">
    <property type="component" value="Unassembled WGS sequence"/>
</dbReference>
<evidence type="ECO:0000313" key="2">
    <source>
        <dbReference type="Proteomes" id="UP000247523"/>
    </source>
</evidence>
<name>A0A318ELR7_9FIRM</name>
<sequence>MVIGIKYCGGCNPVYDRVKRVRRFIEENPLYEYVGASSNQSCDYWMVVCGCSRRCATTSKLTADKKLFVLWDEESFLRMEQELKVNEKEKQSPDEDERVVLYES</sequence>
<comment type="caution">
    <text evidence="1">The sequence shown here is derived from an EMBL/GenBank/DDBJ whole genome shotgun (WGS) entry which is preliminary data.</text>
</comment>
<reference evidence="1 2" key="1">
    <citation type="submission" date="2018-05" db="EMBL/GenBank/DDBJ databases">
        <title>Genomic Encyclopedia of Type Strains, Phase IV (KMG-IV): sequencing the most valuable type-strain genomes for metagenomic binning, comparative biology and taxonomic classification.</title>
        <authorList>
            <person name="Goeker M."/>
        </authorList>
    </citation>
    <scope>NUCLEOTIDE SEQUENCE [LARGE SCALE GENOMIC DNA]</scope>
    <source>
        <strain evidence="1 2">DSM 28816</strain>
    </source>
</reference>